<accession>A0AAW0R320</accession>
<dbReference type="Proteomes" id="UP001392437">
    <property type="component" value="Unassembled WGS sequence"/>
</dbReference>
<evidence type="ECO:0000313" key="2">
    <source>
        <dbReference type="EMBL" id="KAK8123310.1"/>
    </source>
</evidence>
<keyword evidence="1" id="KW-0175">Coiled coil</keyword>
<keyword evidence="3" id="KW-1185">Reference proteome</keyword>
<comment type="caution">
    <text evidence="2">The sequence shown here is derived from an EMBL/GenBank/DDBJ whole genome shotgun (WGS) entry which is preliminary data.</text>
</comment>
<evidence type="ECO:0000313" key="3">
    <source>
        <dbReference type="Proteomes" id="UP001392437"/>
    </source>
</evidence>
<organism evidence="2 3">
    <name type="scientific">Apiospora kogelbergensis</name>
    <dbReference type="NCBI Taxonomy" id="1337665"/>
    <lineage>
        <taxon>Eukaryota</taxon>
        <taxon>Fungi</taxon>
        <taxon>Dikarya</taxon>
        <taxon>Ascomycota</taxon>
        <taxon>Pezizomycotina</taxon>
        <taxon>Sordariomycetes</taxon>
        <taxon>Xylariomycetidae</taxon>
        <taxon>Amphisphaeriales</taxon>
        <taxon>Apiosporaceae</taxon>
        <taxon>Apiospora</taxon>
    </lineage>
</organism>
<dbReference type="EMBL" id="JAQQWP010000003">
    <property type="protein sequence ID" value="KAK8123310.1"/>
    <property type="molecule type" value="Genomic_DNA"/>
</dbReference>
<protein>
    <submittedName>
        <fullName evidence="2">Uncharacterized protein</fullName>
    </submittedName>
</protein>
<name>A0AAW0R320_9PEZI</name>
<proteinExistence type="predicted"/>
<gene>
    <name evidence="2" type="ORF">PG999_003228</name>
</gene>
<dbReference type="AlphaFoldDB" id="A0AAW0R320"/>
<feature type="coiled-coil region" evidence="1">
    <location>
        <begin position="11"/>
        <end position="52"/>
    </location>
</feature>
<evidence type="ECO:0000256" key="1">
    <source>
        <dbReference type="SAM" id="Coils"/>
    </source>
</evidence>
<reference evidence="2 3" key="1">
    <citation type="submission" date="2023-01" db="EMBL/GenBank/DDBJ databases">
        <title>Analysis of 21 Apiospora genomes using comparative genomics revels a genus with tremendous synthesis potential of carbohydrate active enzymes and secondary metabolites.</title>
        <authorList>
            <person name="Sorensen T."/>
        </authorList>
    </citation>
    <scope>NUCLEOTIDE SEQUENCE [LARGE SCALE GENOMIC DNA]</scope>
    <source>
        <strain evidence="2 3">CBS 117206</strain>
    </source>
</reference>
<sequence>MPPLPLLRILAMMQLRQSDDLERRLALLEDNIRSREQTLEDMRRELQDLSYQLHGVRRISADLQRRVSTLNGITLSL</sequence>